<comment type="caution">
    <text evidence="1">The sequence shown here is derived from an EMBL/GenBank/DDBJ whole genome shotgun (WGS) entry which is preliminary data.</text>
</comment>
<dbReference type="EMBL" id="JACJKU010000003">
    <property type="protein sequence ID" value="MBM6939973.1"/>
    <property type="molecule type" value="Genomic_DNA"/>
</dbReference>
<protein>
    <recommendedName>
        <fullName evidence="3">SpoVT-AbrB domain-containing protein</fullName>
    </recommendedName>
</protein>
<name>A0ABS2GXV2_9LACO</name>
<evidence type="ECO:0000313" key="2">
    <source>
        <dbReference type="Proteomes" id="UP000785625"/>
    </source>
</evidence>
<accession>A0ABS2GXV2</accession>
<reference evidence="1 2" key="1">
    <citation type="journal article" date="2021" name="Sci. Rep.">
        <title>The distribution of antibiotic resistance genes in chicken gut microbiota commensals.</title>
        <authorList>
            <person name="Juricova H."/>
            <person name="Matiasovicova J."/>
            <person name="Kubasova T."/>
            <person name="Cejkova D."/>
            <person name="Rychlik I."/>
        </authorList>
    </citation>
    <scope>NUCLEOTIDE SEQUENCE [LARGE SCALE GENOMIC DNA]</scope>
    <source>
        <strain evidence="1 2">An574</strain>
    </source>
</reference>
<dbReference type="RefSeq" id="WP_204784434.1">
    <property type="nucleotide sequence ID" value="NZ_CALVGD010000041.1"/>
</dbReference>
<dbReference type="Proteomes" id="UP000785625">
    <property type="component" value="Unassembled WGS sequence"/>
</dbReference>
<keyword evidence="2" id="KW-1185">Reference proteome</keyword>
<evidence type="ECO:0000313" key="1">
    <source>
        <dbReference type="EMBL" id="MBM6939973.1"/>
    </source>
</evidence>
<evidence type="ECO:0008006" key="3">
    <source>
        <dbReference type="Google" id="ProtNLM"/>
    </source>
</evidence>
<gene>
    <name evidence="1" type="ORF">H5975_00460</name>
</gene>
<organism evidence="1 2">
    <name type="scientific">Limosilactobacillus coleohominis</name>
    <dbReference type="NCBI Taxonomy" id="181675"/>
    <lineage>
        <taxon>Bacteria</taxon>
        <taxon>Bacillati</taxon>
        <taxon>Bacillota</taxon>
        <taxon>Bacilli</taxon>
        <taxon>Lactobacillales</taxon>
        <taxon>Lactobacillaceae</taxon>
        <taxon>Limosilactobacillus</taxon>
    </lineage>
</organism>
<sequence>MKLRQANATTNIAAAQIIGLSGKNVIVKTESGQILRLPLSPKKQHDQVFLASLKDIWHNKIWIPVNTHLHQLFQFDWLMEPVRADH</sequence>
<proteinExistence type="predicted"/>